<keyword evidence="15" id="KW-1185">Reference proteome</keyword>
<feature type="domain" description="DUF3772" evidence="12">
    <location>
        <begin position="139"/>
        <end position="192"/>
    </location>
</feature>
<feature type="transmembrane region" description="Helical" evidence="9">
    <location>
        <begin position="291"/>
        <end position="309"/>
    </location>
</feature>
<feature type="signal peptide" evidence="10">
    <location>
        <begin position="1"/>
        <end position="31"/>
    </location>
</feature>
<accession>A0A1M6X914</accession>
<evidence type="ECO:0000256" key="3">
    <source>
        <dbReference type="ARBA" id="ARBA00022475"/>
    </source>
</evidence>
<evidence type="ECO:0000256" key="10">
    <source>
        <dbReference type="SAM" id="SignalP"/>
    </source>
</evidence>
<feature type="transmembrane region" description="Helical" evidence="9">
    <location>
        <begin position="409"/>
        <end position="430"/>
    </location>
</feature>
<feature type="transmembrane region" description="Helical" evidence="9">
    <location>
        <begin position="593"/>
        <end position="622"/>
    </location>
</feature>
<dbReference type="SUPFAM" id="SSF82689">
    <property type="entry name" value="Mechanosensitive channel protein MscS (YggB), C-terminal domain"/>
    <property type="match status" value="1"/>
</dbReference>
<feature type="transmembrane region" description="Helical" evidence="9">
    <location>
        <begin position="525"/>
        <end position="543"/>
    </location>
</feature>
<keyword evidence="5 9" id="KW-1133">Transmembrane helix</keyword>
<evidence type="ECO:0000256" key="2">
    <source>
        <dbReference type="ARBA" id="ARBA00008017"/>
    </source>
</evidence>
<feature type="domain" description="Mechanosensitive ion channel MscS" evidence="11">
    <location>
        <begin position="609"/>
        <end position="676"/>
    </location>
</feature>
<evidence type="ECO:0000313" key="14">
    <source>
        <dbReference type="EMBL" id="SHL02470.1"/>
    </source>
</evidence>
<proteinExistence type="inferred from homology"/>
<gene>
    <name evidence="14" type="ORF">SAMN05444398_101335</name>
</gene>
<dbReference type="InterPro" id="IPR023408">
    <property type="entry name" value="MscS_beta-dom_sf"/>
</dbReference>
<protein>
    <submittedName>
        <fullName evidence="14">Small-conductance mechanosensitive channel</fullName>
    </submittedName>
</protein>
<keyword evidence="7" id="KW-0175">Coiled coil</keyword>
<dbReference type="GO" id="GO:0008381">
    <property type="term" value="F:mechanosensitive monoatomic ion channel activity"/>
    <property type="evidence" value="ECO:0007669"/>
    <property type="project" value="UniProtKB-ARBA"/>
</dbReference>
<feature type="region of interest" description="Disordered" evidence="8">
    <location>
        <begin position="785"/>
        <end position="831"/>
    </location>
</feature>
<evidence type="ECO:0000256" key="4">
    <source>
        <dbReference type="ARBA" id="ARBA00022692"/>
    </source>
</evidence>
<dbReference type="InterPro" id="IPR049278">
    <property type="entry name" value="MS_channel_C"/>
</dbReference>
<feature type="transmembrane region" description="Helical" evidence="9">
    <location>
        <begin position="564"/>
        <end position="587"/>
    </location>
</feature>
<keyword evidence="3" id="KW-1003">Cell membrane</keyword>
<evidence type="ECO:0000313" key="15">
    <source>
        <dbReference type="Proteomes" id="UP000183974"/>
    </source>
</evidence>
<dbReference type="Pfam" id="PF00924">
    <property type="entry name" value="MS_channel_2nd"/>
    <property type="match status" value="1"/>
</dbReference>
<comment type="subcellular location">
    <subcellularLocation>
        <location evidence="1">Cell membrane</location>
        <topology evidence="1">Multi-pass membrane protein</topology>
    </subcellularLocation>
</comment>
<dbReference type="Gene3D" id="1.10.287.1260">
    <property type="match status" value="1"/>
</dbReference>
<feature type="domain" description="Mechanosensitive ion channel MscS C-terminal" evidence="13">
    <location>
        <begin position="684"/>
        <end position="766"/>
    </location>
</feature>
<feature type="transmembrane region" description="Helical" evidence="9">
    <location>
        <begin position="211"/>
        <end position="232"/>
    </location>
</feature>
<evidence type="ECO:0000259" key="11">
    <source>
        <dbReference type="Pfam" id="PF00924"/>
    </source>
</evidence>
<evidence type="ECO:0000256" key="9">
    <source>
        <dbReference type="SAM" id="Phobius"/>
    </source>
</evidence>
<dbReference type="STRING" id="337701.SAMN05444398_101335"/>
<feature type="chain" id="PRO_5012545405" evidence="10">
    <location>
        <begin position="32"/>
        <end position="831"/>
    </location>
</feature>
<dbReference type="InterPro" id="IPR022249">
    <property type="entry name" value="DUF3772"/>
</dbReference>
<dbReference type="Gene3D" id="3.30.70.100">
    <property type="match status" value="1"/>
</dbReference>
<evidence type="ECO:0000256" key="8">
    <source>
        <dbReference type="SAM" id="MobiDB-lite"/>
    </source>
</evidence>
<dbReference type="Gene3D" id="2.30.30.60">
    <property type="match status" value="1"/>
</dbReference>
<comment type="similarity">
    <text evidence="2">Belongs to the MscS (TC 1.A.23) family.</text>
</comment>
<feature type="compositionally biased region" description="Acidic residues" evidence="8">
    <location>
        <begin position="817"/>
        <end position="831"/>
    </location>
</feature>
<dbReference type="InterPro" id="IPR052702">
    <property type="entry name" value="MscS-like_channel"/>
</dbReference>
<sequence length="831" mass="89307">MTGPLRRSLAAFAIVALAALFGGAGTQGAFAQEQAEISGQSENSAPDYDAWERTAARAEEVIEEAQASIPALEDLREELTRWRERFQVAQNVNASTIATVQRQLDALGPAPEGGQESAEIAAQRDELNARLANLQAPAKRAELAHSRADGLVKGIDQIMRDRQTEKLLDLGPSPANPVHWRAGVSALIEAADGVHSETLAIWSSPTQREEALAALPVSAILVVVGAILVARGRKWSRRLTRRILRDRESAGRWIAGFMVSLGSFVLPFVGLMFLAGAVYMTGLVGTRMDRVFETALEAALVFLVARWLATQIFPTDDMRAPPLSLEGDARRAGRWYGALLGLAMGLHHFLDSMGETFGWSEAAGNVILFPLVVVAALLLWRLGRLLLLHTAESAEDTGEETYRARMTRLLARTLVALAVAAPVLAAVGYVGLSTFLLFPSVLSLMVLAALVVLQRVVVELYALLSGNREGAADSLIPVLVGFVLVLLSVPVFALIWGARVTDLTELWTQFVEGITIGNTRISPTIFLTLAIVFVIGLVATRLLQGALKNSVLPKTKIDPGGRNAIVSGVGYIGIFLAALIAITSAGIDLSSLAIVAGALSVGIGFGLQNIVSNFVSGIILLIERPISEGDWIEVGGQHGTVRDISVRSTRIETFDRTDVIVPNADFVSGTVTNYTRGNTVGRVIVSVGVAYGTDTRRVEEILLDIAKAHPLVLMNPAPYVVFQKFGASSLDFEIRAILRDVNFVLNVKSDMNHEIARRFAEEGIEIPFTQQDIWLRNPEVLTGAAAAKDMDDTAEQGVRPPDDETPAAAHMTRDDIPDAEDGGEPDGGDGR</sequence>
<name>A0A1M6X914_9RHOB</name>
<feature type="transmembrane region" description="Helical" evidence="9">
    <location>
        <begin position="362"/>
        <end position="380"/>
    </location>
</feature>
<feature type="transmembrane region" description="Helical" evidence="9">
    <location>
        <begin position="436"/>
        <end position="463"/>
    </location>
</feature>
<dbReference type="Proteomes" id="UP000183974">
    <property type="component" value="Unassembled WGS sequence"/>
</dbReference>
<dbReference type="InterPro" id="IPR010920">
    <property type="entry name" value="LSM_dom_sf"/>
</dbReference>
<dbReference type="OrthoDB" id="9799209at2"/>
<evidence type="ECO:0000256" key="7">
    <source>
        <dbReference type="SAM" id="Coils"/>
    </source>
</evidence>
<keyword evidence="10" id="KW-0732">Signal</keyword>
<evidence type="ECO:0000256" key="1">
    <source>
        <dbReference type="ARBA" id="ARBA00004651"/>
    </source>
</evidence>
<dbReference type="PROSITE" id="PS01246">
    <property type="entry name" value="UPF0003"/>
    <property type="match status" value="1"/>
</dbReference>
<dbReference type="SUPFAM" id="SSF50182">
    <property type="entry name" value="Sm-like ribonucleoproteins"/>
    <property type="match status" value="1"/>
</dbReference>
<evidence type="ECO:0000256" key="5">
    <source>
        <dbReference type="ARBA" id="ARBA00022989"/>
    </source>
</evidence>
<dbReference type="InterPro" id="IPR011014">
    <property type="entry name" value="MscS_channel_TM-2"/>
</dbReference>
<dbReference type="AlphaFoldDB" id="A0A1M6X914"/>
<dbReference type="SUPFAM" id="SSF82861">
    <property type="entry name" value="Mechanosensitive channel protein MscS (YggB), transmembrane region"/>
    <property type="match status" value="1"/>
</dbReference>
<dbReference type="InterPro" id="IPR006685">
    <property type="entry name" value="MscS_channel_2nd"/>
</dbReference>
<keyword evidence="4 9" id="KW-0812">Transmembrane</keyword>
<keyword evidence="6 9" id="KW-0472">Membrane</keyword>
<dbReference type="Pfam" id="PF12607">
    <property type="entry name" value="DUF3772"/>
    <property type="match status" value="1"/>
</dbReference>
<dbReference type="InterPro" id="IPR011066">
    <property type="entry name" value="MscS_channel_C_sf"/>
</dbReference>
<evidence type="ECO:0000259" key="13">
    <source>
        <dbReference type="Pfam" id="PF21082"/>
    </source>
</evidence>
<dbReference type="GO" id="GO:0005886">
    <property type="term" value="C:plasma membrane"/>
    <property type="evidence" value="ECO:0007669"/>
    <property type="project" value="UniProtKB-SubCell"/>
</dbReference>
<feature type="transmembrane region" description="Helical" evidence="9">
    <location>
        <begin position="475"/>
        <end position="498"/>
    </location>
</feature>
<dbReference type="InterPro" id="IPR006686">
    <property type="entry name" value="MscS_channel_CS"/>
</dbReference>
<reference evidence="14 15" key="1">
    <citation type="submission" date="2016-11" db="EMBL/GenBank/DDBJ databases">
        <authorList>
            <person name="Jaros S."/>
            <person name="Januszkiewicz K."/>
            <person name="Wedrychowicz H."/>
        </authorList>
    </citation>
    <scope>NUCLEOTIDE SEQUENCE [LARGE SCALE GENOMIC DNA]</scope>
    <source>
        <strain evidence="14 15">DSM 29589</strain>
    </source>
</reference>
<evidence type="ECO:0000259" key="12">
    <source>
        <dbReference type="Pfam" id="PF12607"/>
    </source>
</evidence>
<feature type="coiled-coil region" evidence="7">
    <location>
        <begin position="48"/>
        <end position="92"/>
    </location>
</feature>
<dbReference type="EMBL" id="FRBR01000001">
    <property type="protein sequence ID" value="SHL02470.1"/>
    <property type="molecule type" value="Genomic_DNA"/>
</dbReference>
<dbReference type="PANTHER" id="PTHR30347:SF1">
    <property type="entry name" value="MECHANOSENSITIVE CHANNEL MSCK"/>
    <property type="match status" value="1"/>
</dbReference>
<organism evidence="14 15">
    <name type="scientific">Roseovarius pacificus</name>
    <dbReference type="NCBI Taxonomy" id="337701"/>
    <lineage>
        <taxon>Bacteria</taxon>
        <taxon>Pseudomonadati</taxon>
        <taxon>Pseudomonadota</taxon>
        <taxon>Alphaproteobacteria</taxon>
        <taxon>Rhodobacterales</taxon>
        <taxon>Roseobacteraceae</taxon>
        <taxon>Roseovarius</taxon>
    </lineage>
</organism>
<dbReference type="Pfam" id="PF21082">
    <property type="entry name" value="MS_channel_3rd"/>
    <property type="match status" value="1"/>
</dbReference>
<feature type="transmembrane region" description="Helical" evidence="9">
    <location>
        <begin position="253"/>
        <end position="279"/>
    </location>
</feature>
<dbReference type="PANTHER" id="PTHR30347">
    <property type="entry name" value="POTASSIUM CHANNEL RELATED"/>
    <property type="match status" value="1"/>
</dbReference>
<feature type="transmembrane region" description="Helical" evidence="9">
    <location>
        <begin position="333"/>
        <end position="350"/>
    </location>
</feature>
<evidence type="ECO:0000256" key="6">
    <source>
        <dbReference type="ARBA" id="ARBA00023136"/>
    </source>
</evidence>
<dbReference type="RefSeq" id="WP_084728785.1">
    <property type="nucleotide sequence ID" value="NZ_BMLR01000001.1"/>
</dbReference>